<reference evidence="1" key="1">
    <citation type="journal article" date="2019" name="bioRxiv">
        <title>The Genome of the Zebra Mussel, Dreissena polymorpha: A Resource for Invasive Species Research.</title>
        <authorList>
            <person name="McCartney M.A."/>
            <person name="Auch B."/>
            <person name="Kono T."/>
            <person name="Mallez S."/>
            <person name="Zhang Y."/>
            <person name="Obille A."/>
            <person name="Becker A."/>
            <person name="Abrahante J.E."/>
            <person name="Garbe J."/>
            <person name="Badalamenti J.P."/>
            <person name="Herman A."/>
            <person name="Mangelson H."/>
            <person name="Liachko I."/>
            <person name="Sullivan S."/>
            <person name="Sone E.D."/>
            <person name="Koren S."/>
            <person name="Silverstein K.A.T."/>
            <person name="Beckman K.B."/>
            <person name="Gohl D.M."/>
        </authorList>
    </citation>
    <scope>NUCLEOTIDE SEQUENCE</scope>
    <source>
        <strain evidence="1">Duluth1</strain>
        <tissue evidence="1">Whole animal</tissue>
    </source>
</reference>
<keyword evidence="2" id="KW-1185">Reference proteome</keyword>
<dbReference type="SUPFAM" id="SSF63829">
    <property type="entry name" value="Calcium-dependent phosphotriesterase"/>
    <property type="match status" value="1"/>
</dbReference>
<name>A0A9D4L9E2_DREPO</name>
<dbReference type="EMBL" id="JAIWYP010000003">
    <property type="protein sequence ID" value="KAH3854420.1"/>
    <property type="molecule type" value="Genomic_DNA"/>
</dbReference>
<sequence>MYSVKIERDRCECCITGICVTATGELLITDQANYKVKLLDQTYKVMAHFDLSDVPNSMFSIDSSLVAVAVCNNGVHFIRVTNGQLVQERTLALKHICKGIAHHQGNLYIT</sequence>
<reference evidence="1" key="2">
    <citation type="submission" date="2020-11" db="EMBL/GenBank/DDBJ databases">
        <authorList>
            <person name="McCartney M.A."/>
            <person name="Auch B."/>
            <person name="Kono T."/>
            <person name="Mallez S."/>
            <person name="Becker A."/>
            <person name="Gohl D.M."/>
            <person name="Silverstein K.A.T."/>
            <person name="Koren S."/>
            <person name="Bechman K.B."/>
            <person name="Herman A."/>
            <person name="Abrahante J.E."/>
            <person name="Garbe J."/>
        </authorList>
    </citation>
    <scope>NUCLEOTIDE SEQUENCE</scope>
    <source>
        <strain evidence="1">Duluth1</strain>
        <tissue evidence="1">Whole animal</tissue>
    </source>
</reference>
<gene>
    <name evidence="1" type="ORF">DPMN_096962</name>
</gene>
<comment type="caution">
    <text evidence="1">The sequence shown here is derived from an EMBL/GenBank/DDBJ whole genome shotgun (WGS) entry which is preliminary data.</text>
</comment>
<dbReference type="InterPro" id="IPR011042">
    <property type="entry name" value="6-blade_b-propeller_TolB-like"/>
</dbReference>
<dbReference type="Proteomes" id="UP000828390">
    <property type="component" value="Unassembled WGS sequence"/>
</dbReference>
<proteinExistence type="predicted"/>
<evidence type="ECO:0000313" key="2">
    <source>
        <dbReference type="Proteomes" id="UP000828390"/>
    </source>
</evidence>
<accession>A0A9D4L9E2</accession>
<dbReference type="AlphaFoldDB" id="A0A9D4L9E2"/>
<dbReference type="Gene3D" id="2.120.10.30">
    <property type="entry name" value="TolB, C-terminal domain"/>
    <property type="match status" value="1"/>
</dbReference>
<organism evidence="1 2">
    <name type="scientific">Dreissena polymorpha</name>
    <name type="common">Zebra mussel</name>
    <name type="synonym">Mytilus polymorpha</name>
    <dbReference type="NCBI Taxonomy" id="45954"/>
    <lineage>
        <taxon>Eukaryota</taxon>
        <taxon>Metazoa</taxon>
        <taxon>Spiralia</taxon>
        <taxon>Lophotrochozoa</taxon>
        <taxon>Mollusca</taxon>
        <taxon>Bivalvia</taxon>
        <taxon>Autobranchia</taxon>
        <taxon>Heteroconchia</taxon>
        <taxon>Euheterodonta</taxon>
        <taxon>Imparidentia</taxon>
        <taxon>Neoheterodontei</taxon>
        <taxon>Myida</taxon>
        <taxon>Dreissenoidea</taxon>
        <taxon>Dreissenidae</taxon>
        <taxon>Dreissena</taxon>
    </lineage>
</organism>
<protein>
    <submittedName>
        <fullName evidence="1">Uncharacterized protein</fullName>
    </submittedName>
</protein>
<evidence type="ECO:0000313" key="1">
    <source>
        <dbReference type="EMBL" id="KAH3854420.1"/>
    </source>
</evidence>